<sequence length="365" mass="40246">MRRLIIILTCCLVSACADRITAPVQPEALASPNTRQIFVVTNRQQNAQGYLANTRNSELTFLDTTVSIPPEHSAGEAPTFHARPDPQKHFVIAKEAQIASLPELAKRVSSSLSDQLRRNREVTVFVHGYYNTYQDSLFRIAQLQTDFNMPGTVVNFAWASAGSPLGYAHDRESALFSRDDLERTLRALAKSKSDRLLLVGHSLGTFLITETLRQIELKEPGWTARNIDALALISPDMPVDLFLRNLEPIKSLPESTVILTSTEDSALRLSSRINRSTQRLGQLSNPDLLADLPVIVFDVSSFSDGSSNHMTFAESPALIALLRDARTFDELLAPDDPNFLLRQAEKVRVSNQAIAIQVSGPPGGS</sequence>
<protein>
    <submittedName>
        <fullName evidence="1">Esterase/lipase superfamily enzyme</fullName>
    </submittedName>
</protein>
<dbReference type="Pfam" id="PF05990">
    <property type="entry name" value="DUF900"/>
    <property type="match status" value="1"/>
</dbReference>
<dbReference type="InterPro" id="IPR029058">
    <property type="entry name" value="AB_hydrolase_fold"/>
</dbReference>
<evidence type="ECO:0000313" key="2">
    <source>
        <dbReference type="Proteomes" id="UP001157961"/>
    </source>
</evidence>
<evidence type="ECO:0000313" key="1">
    <source>
        <dbReference type="EMBL" id="SMP06231.1"/>
    </source>
</evidence>
<comment type="caution">
    <text evidence="1">The sequence shown here is derived from an EMBL/GenBank/DDBJ whole genome shotgun (WGS) entry which is preliminary data.</text>
</comment>
<gene>
    <name evidence="1" type="ORF">SAMN06265373_101631</name>
</gene>
<reference evidence="1 2" key="1">
    <citation type="submission" date="2017-05" db="EMBL/GenBank/DDBJ databases">
        <authorList>
            <person name="Varghese N."/>
            <person name="Submissions S."/>
        </authorList>
    </citation>
    <scope>NUCLEOTIDE SEQUENCE [LARGE SCALE GENOMIC DNA]</scope>
    <source>
        <strain evidence="1 2">DSM 29734</strain>
    </source>
</reference>
<dbReference type="EMBL" id="FXTY01000001">
    <property type="protein sequence ID" value="SMP06231.1"/>
    <property type="molecule type" value="Genomic_DNA"/>
</dbReference>
<dbReference type="PANTHER" id="PTHR36513">
    <property type="entry name" value="ABC TRANSMEMBRANE TYPE-1 DOMAIN-CONTAINING PROTEIN"/>
    <property type="match status" value="1"/>
</dbReference>
<dbReference type="InterPro" id="IPR010297">
    <property type="entry name" value="DUF900_hydrolase"/>
</dbReference>
<proteinExistence type="predicted"/>
<dbReference type="PANTHER" id="PTHR36513:SF1">
    <property type="entry name" value="TRANSMEMBRANE PROTEIN"/>
    <property type="match status" value="1"/>
</dbReference>
<dbReference type="Gene3D" id="3.40.50.1820">
    <property type="entry name" value="alpha/beta hydrolase"/>
    <property type="match status" value="1"/>
</dbReference>
<organism evidence="1 2">
    <name type="scientific">Shimia sagamensis</name>
    <dbReference type="NCBI Taxonomy" id="1566352"/>
    <lineage>
        <taxon>Bacteria</taxon>
        <taxon>Pseudomonadati</taxon>
        <taxon>Pseudomonadota</taxon>
        <taxon>Alphaproteobacteria</taxon>
        <taxon>Rhodobacterales</taxon>
        <taxon>Roseobacteraceae</taxon>
    </lineage>
</organism>
<accession>A0ABY1NEY3</accession>
<name>A0ABY1NEY3_9RHOB</name>
<dbReference type="SUPFAM" id="SSF53474">
    <property type="entry name" value="alpha/beta-Hydrolases"/>
    <property type="match status" value="1"/>
</dbReference>
<dbReference type="PROSITE" id="PS51257">
    <property type="entry name" value="PROKAR_LIPOPROTEIN"/>
    <property type="match status" value="1"/>
</dbReference>
<dbReference type="Proteomes" id="UP001157961">
    <property type="component" value="Unassembled WGS sequence"/>
</dbReference>
<keyword evidence="2" id="KW-1185">Reference proteome</keyword>